<dbReference type="AlphaFoldDB" id="A0A8J4DS24"/>
<dbReference type="EMBL" id="BOPF01000012">
    <property type="protein sequence ID" value="GIJ46857.1"/>
    <property type="molecule type" value="Genomic_DNA"/>
</dbReference>
<reference evidence="2" key="1">
    <citation type="submission" date="2021-01" db="EMBL/GenBank/DDBJ databases">
        <title>Whole genome shotgun sequence of Virgisporangium aliadipatigenens NBRC 105644.</title>
        <authorList>
            <person name="Komaki H."/>
            <person name="Tamura T."/>
        </authorList>
    </citation>
    <scope>NUCLEOTIDE SEQUENCE</scope>
    <source>
        <strain evidence="2">NBRC 105644</strain>
    </source>
</reference>
<evidence type="ECO:0000313" key="3">
    <source>
        <dbReference type="Proteomes" id="UP000619260"/>
    </source>
</evidence>
<comment type="caution">
    <text evidence="2">The sequence shown here is derived from an EMBL/GenBank/DDBJ whole genome shotgun (WGS) entry which is preliminary data.</text>
</comment>
<feature type="region of interest" description="Disordered" evidence="1">
    <location>
        <begin position="39"/>
        <end position="69"/>
    </location>
</feature>
<evidence type="ECO:0000313" key="2">
    <source>
        <dbReference type="EMBL" id="GIJ46857.1"/>
    </source>
</evidence>
<proteinExistence type="predicted"/>
<gene>
    <name evidence="2" type="ORF">Val02_37430</name>
</gene>
<dbReference type="Proteomes" id="UP000619260">
    <property type="component" value="Unassembled WGS sequence"/>
</dbReference>
<name>A0A8J4DS24_9ACTN</name>
<accession>A0A8J4DS24</accession>
<evidence type="ECO:0000256" key="1">
    <source>
        <dbReference type="SAM" id="MobiDB-lite"/>
    </source>
</evidence>
<keyword evidence="3" id="KW-1185">Reference proteome</keyword>
<sequence>MEDPALQRVQCHVQLAEDPPGAAAMDTEKEIGAVASGSLPGRATWREEYSGSPRYRPGVERDGAPGSRR</sequence>
<organism evidence="2 3">
    <name type="scientific">Virgisporangium aliadipatigenens</name>
    <dbReference type="NCBI Taxonomy" id="741659"/>
    <lineage>
        <taxon>Bacteria</taxon>
        <taxon>Bacillati</taxon>
        <taxon>Actinomycetota</taxon>
        <taxon>Actinomycetes</taxon>
        <taxon>Micromonosporales</taxon>
        <taxon>Micromonosporaceae</taxon>
        <taxon>Virgisporangium</taxon>
    </lineage>
</organism>
<protein>
    <submittedName>
        <fullName evidence="2">Uncharacterized protein</fullName>
    </submittedName>
</protein>